<dbReference type="Gene3D" id="3.40.190.10">
    <property type="entry name" value="Periplasmic binding protein-like II"/>
    <property type="match status" value="2"/>
</dbReference>
<dbReference type="InterPro" id="IPR006059">
    <property type="entry name" value="SBP"/>
</dbReference>
<proteinExistence type="predicted"/>
<gene>
    <name evidence="1" type="ORF">Gocc_2320</name>
</gene>
<reference evidence="2" key="2">
    <citation type="journal article" date="2019" name="MicrobiologyOpen">
        <title>High-quality draft genome sequence of Gaiella occulta isolated from a 150 meter deep mineral water borehole and comparison with the genome sequences of other deep-branching lineages of the phylum Actinobacteria.</title>
        <authorList>
            <person name="Severino R."/>
            <person name="Froufe H.J.C."/>
            <person name="Barroso C."/>
            <person name="Albuquerque L."/>
            <person name="Lobo-da-Cunha A."/>
            <person name="da Costa M.S."/>
            <person name="Egas C."/>
        </authorList>
    </citation>
    <scope>NUCLEOTIDE SEQUENCE [LARGE SCALE GENOMIC DNA]</scope>
    <source>
        <strain evidence="2">F2-233</strain>
    </source>
</reference>
<dbReference type="PANTHER" id="PTHR43649:SF12">
    <property type="entry name" value="DIACETYLCHITOBIOSE BINDING PROTEIN DASA"/>
    <property type="match status" value="1"/>
</dbReference>
<dbReference type="Proteomes" id="UP000254134">
    <property type="component" value="Unassembled WGS sequence"/>
</dbReference>
<sequence>MNVSFDRHDTAIMDAVEGVASGQLSRSDFLRRAGMLGLSAATIGAVLAAAGKATAADLVDARAFAGDTVRMLIVAEGDEKGIKDKTPAFEKATGIKLQTTALPVGPLLEKANQSIKAPDATYDVIMVLGFAVSQMVGGGFFTPLNEYVKKAPANWSFSDFPKGQLNYVGYFSPSKKSFGGSTLYLVPGLHGGSVIFFYRKDLLEAAGLAVPKTWAQYLAAARKLNAGGVAGNSMIAKSGDVSMFLVDWYTRFTTSGGKLMTGSPATKNFSPRLNSPAAVAALQHMVDCTEAASDGVLSYDFTASVDAFSAGKTAMMLLWSTIAGPLFNPKSSKVAAKTGVALNPGVGANRGRAVRGGWGLGIPKNSKVKDAAWTTIAYFTSKAYEQYQTGTYQTDPSRKSTYAAPALVKKLPYLPTAGAVFDRATILEIARVPETFEMITAASEEFAGALSGSTSAKEACAKANDRWTKILKRGGHLK</sequence>
<dbReference type="EMBL" id="QQZY01000006">
    <property type="protein sequence ID" value="RDI73756.1"/>
    <property type="molecule type" value="Genomic_DNA"/>
</dbReference>
<dbReference type="InterPro" id="IPR006311">
    <property type="entry name" value="TAT_signal"/>
</dbReference>
<accession>A0A7M2YUJ3</accession>
<keyword evidence="2" id="KW-1185">Reference proteome</keyword>
<dbReference type="RefSeq" id="WP_114796741.1">
    <property type="nucleotide sequence ID" value="NZ_QQZY01000006.1"/>
</dbReference>
<dbReference type="SUPFAM" id="SSF53850">
    <property type="entry name" value="Periplasmic binding protein-like II"/>
    <property type="match status" value="1"/>
</dbReference>
<organism evidence="1 2">
    <name type="scientific">Gaiella occulta</name>
    <dbReference type="NCBI Taxonomy" id="1002870"/>
    <lineage>
        <taxon>Bacteria</taxon>
        <taxon>Bacillati</taxon>
        <taxon>Actinomycetota</taxon>
        <taxon>Thermoleophilia</taxon>
        <taxon>Gaiellales</taxon>
        <taxon>Gaiellaceae</taxon>
        <taxon>Gaiella</taxon>
    </lineage>
</organism>
<protein>
    <submittedName>
        <fullName evidence="1">Bacterial extracellular solute-binding protein</fullName>
    </submittedName>
</protein>
<dbReference type="InterPro" id="IPR050490">
    <property type="entry name" value="Bact_solute-bd_prot1"/>
</dbReference>
<dbReference type="Pfam" id="PF01547">
    <property type="entry name" value="SBP_bac_1"/>
    <property type="match status" value="1"/>
</dbReference>
<dbReference type="PANTHER" id="PTHR43649">
    <property type="entry name" value="ARABINOSE-BINDING PROTEIN-RELATED"/>
    <property type="match status" value="1"/>
</dbReference>
<evidence type="ECO:0000313" key="1">
    <source>
        <dbReference type="EMBL" id="RDI73756.1"/>
    </source>
</evidence>
<comment type="caution">
    <text evidence="1">The sequence shown here is derived from an EMBL/GenBank/DDBJ whole genome shotgun (WGS) entry which is preliminary data.</text>
</comment>
<dbReference type="PROSITE" id="PS51318">
    <property type="entry name" value="TAT"/>
    <property type="match status" value="1"/>
</dbReference>
<reference evidence="1 2" key="1">
    <citation type="submission" date="2018-07" db="EMBL/GenBank/DDBJ databases">
        <title>High-quality-draft genome sequence of Gaiella occulta.</title>
        <authorList>
            <person name="Severino R."/>
            <person name="Froufe H.J.C."/>
            <person name="Rainey F.A."/>
            <person name="Barroso C."/>
            <person name="Albuquerque L."/>
            <person name="Lobo-Da-Cunha A."/>
            <person name="Da Costa M.S."/>
            <person name="Egas C."/>
        </authorList>
    </citation>
    <scope>NUCLEOTIDE SEQUENCE [LARGE SCALE GENOMIC DNA]</scope>
    <source>
        <strain evidence="1 2">F2-233</strain>
    </source>
</reference>
<dbReference type="OrthoDB" id="9770625at2"/>
<name>A0A7M2YUJ3_9ACTN</name>
<dbReference type="AlphaFoldDB" id="A0A7M2YUJ3"/>
<evidence type="ECO:0000313" key="2">
    <source>
        <dbReference type="Proteomes" id="UP000254134"/>
    </source>
</evidence>